<name>A0ABU8NZR4_9CORY</name>
<keyword evidence="1" id="KW-0732">Signal</keyword>
<evidence type="ECO:0000313" key="3">
    <source>
        <dbReference type="Proteomes" id="UP001359781"/>
    </source>
</evidence>
<dbReference type="RefSeq" id="WP_337890454.1">
    <property type="nucleotide sequence ID" value="NZ_JBAHVI010000007.1"/>
</dbReference>
<keyword evidence="3" id="KW-1185">Reference proteome</keyword>
<proteinExistence type="predicted"/>
<gene>
    <name evidence="2" type="ORF">V5S96_08100</name>
</gene>
<dbReference type="PROSITE" id="PS51257">
    <property type="entry name" value="PROKAR_LIPOPROTEIN"/>
    <property type="match status" value="1"/>
</dbReference>
<feature type="chain" id="PRO_5047142238" description="Secreted protein" evidence="1">
    <location>
        <begin position="21"/>
        <end position="156"/>
    </location>
</feature>
<reference evidence="2 3" key="1">
    <citation type="submission" date="2024-02" db="EMBL/GenBank/DDBJ databases">
        <title>Whole genome sequencing and characterization of Corynebacterium isolated from the ocular surface of dry eye disease sufferers.</title>
        <authorList>
            <person name="Naqvi M."/>
        </authorList>
    </citation>
    <scope>NUCLEOTIDE SEQUENCE [LARGE SCALE GENOMIC DNA]</scope>
    <source>
        <strain evidence="2 3">PCRF</strain>
    </source>
</reference>
<feature type="signal peptide" evidence="1">
    <location>
        <begin position="1"/>
        <end position="20"/>
    </location>
</feature>
<comment type="caution">
    <text evidence="2">The sequence shown here is derived from an EMBL/GenBank/DDBJ whole genome shotgun (WGS) entry which is preliminary data.</text>
</comment>
<dbReference type="Proteomes" id="UP001359781">
    <property type="component" value="Unassembled WGS sequence"/>
</dbReference>
<dbReference type="EMBL" id="JBAHVJ010000007">
    <property type="protein sequence ID" value="MEJ4100315.1"/>
    <property type="molecule type" value="Genomic_DNA"/>
</dbReference>
<accession>A0ABU8NZR4</accession>
<organism evidence="2 3">
    <name type="scientific">Corynebacterium mastitidis</name>
    <dbReference type="NCBI Taxonomy" id="161890"/>
    <lineage>
        <taxon>Bacteria</taxon>
        <taxon>Bacillati</taxon>
        <taxon>Actinomycetota</taxon>
        <taxon>Actinomycetes</taxon>
        <taxon>Mycobacteriales</taxon>
        <taxon>Corynebacteriaceae</taxon>
        <taxon>Corynebacterium</taxon>
    </lineage>
</organism>
<evidence type="ECO:0000313" key="2">
    <source>
        <dbReference type="EMBL" id="MEJ4100315.1"/>
    </source>
</evidence>
<protein>
    <recommendedName>
        <fullName evidence="4">Secreted protein</fullName>
    </recommendedName>
</protein>
<evidence type="ECO:0000256" key="1">
    <source>
        <dbReference type="SAM" id="SignalP"/>
    </source>
</evidence>
<evidence type="ECO:0008006" key="4">
    <source>
        <dbReference type="Google" id="ProtNLM"/>
    </source>
</evidence>
<sequence length="156" mass="15893">MTISRSLVLAAVAASALAIAACSPPHQQDSEEKVATAASLSAAPQRAASASASASAASATTSSAPSELNANATQFIDCTRTPTVEPSQVQLDCFGANQVTALEWEWDTDSATGQGVQINPNGSTERVTLELSEPVTMDGSPVFSQVSLNGRPLDAS</sequence>